<proteinExistence type="predicted"/>
<dbReference type="EMBL" id="CP134880">
    <property type="protein sequence ID" value="WNM27997.1"/>
    <property type="molecule type" value="Genomic_DNA"/>
</dbReference>
<dbReference type="Proteomes" id="UP001303408">
    <property type="component" value="Chromosome"/>
</dbReference>
<gene>
    <name evidence="1" type="ORF">RN607_03070</name>
</gene>
<evidence type="ECO:0008006" key="2">
    <source>
        <dbReference type="Google" id="ProtNLM"/>
    </source>
</evidence>
<dbReference type="RefSeq" id="WP_313544249.1">
    <property type="nucleotide sequence ID" value="NZ_CP134880.1"/>
</dbReference>
<dbReference type="KEGG" id="dcp:RN607_03070"/>
<name>A0AA96FEQ1_9MICO</name>
<dbReference type="AlphaFoldDB" id="A0AA96FEQ1"/>
<protein>
    <recommendedName>
        <fullName evidence="2">ArsR family transcriptional regulator</fullName>
    </recommendedName>
</protein>
<sequence length="197" mass="21071">MKNLPSVLTPFVRSDVSGALLAETLGRTDEEFSLAELGRRTGAGAGVVHKEVGRLVDAGVLRDRTVGRNRMVRANIEHPLFSLMRDLIAATYGPVPVLRELLAAIDGVEAAFVYGSWAARRAGESGEFPHDIDVLVIGTASRRVLAEAASSAAARIGAEVSISRVSREEWEAAEPTPFLATVKSRPMVELLSGEAHD</sequence>
<reference evidence="1" key="1">
    <citation type="submission" date="2023-09" db="EMBL/GenBank/DDBJ databases">
        <title>Demequina sp. a novel bacteria isolated from Capsicum annuum.</title>
        <authorList>
            <person name="Humaira Z."/>
            <person name="Lee J."/>
            <person name="Cho D."/>
        </authorList>
    </citation>
    <scope>NUCLEOTIDE SEQUENCE</scope>
    <source>
        <strain evidence="1">PMTSA13</strain>
    </source>
</reference>
<evidence type="ECO:0000313" key="1">
    <source>
        <dbReference type="EMBL" id="WNM27997.1"/>
    </source>
</evidence>
<accession>A0AA96FEQ1</accession>
<organism evidence="1">
    <name type="scientific">Demequina capsici</name>
    <dbReference type="NCBI Taxonomy" id="3075620"/>
    <lineage>
        <taxon>Bacteria</taxon>
        <taxon>Bacillati</taxon>
        <taxon>Actinomycetota</taxon>
        <taxon>Actinomycetes</taxon>
        <taxon>Micrococcales</taxon>
        <taxon>Demequinaceae</taxon>
        <taxon>Demequina</taxon>
    </lineage>
</organism>